<accession>A0A0F9HPD1</accession>
<sequence length="223" mass="26200">MKKPPKNTEKDPMALLGCARGYTHEELIQNLPRHKDFSPTLLQQVKKIQEVVLRNSGTPYAKLINRMMREVSTESYRAIQFTRTEINNRGVLYGVVFLKHRVVDLVLKYFHERFGSHCIICLYNEGTHKTTTINEKGRIRVFQSPLMKIVEILSENRPIIPYFDDIQFSGEEIFETLYTSQFISERENKNFFKKMIPDKCFKLPGMRGGVEKSFRNKKINEFL</sequence>
<name>A0A0F9HPD1_9ZZZZ</name>
<organism evidence="2">
    <name type="scientific">marine sediment metagenome</name>
    <dbReference type="NCBI Taxonomy" id="412755"/>
    <lineage>
        <taxon>unclassified sequences</taxon>
        <taxon>metagenomes</taxon>
        <taxon>ecological metagenomes</taxon>
    </lineage>
</organism>
<protein>
    <recommendedName>
        <fullName evidence="1">DUF4130 domain-containing protein</fullName>
    </recommendedName>
</protein>
<gene>
    <name evidence="2" type="ORF">LCGC14_1757350</name>
</gene>
<dbReference type="InterPro" id="IPR025404">
    <property type="entry name" value="DUF4130"/>
</dbReference>
<reference evidence="2" key="1">
    <citation type="journal article" date="2015" name="Nature">
        <title>Complex archaea that bridge the gap between prokaryotes and eukaryotes.</title>
        <authorList>
            <person name="Spang A."/>
            <person name="Saw J.H."/>
            <person name="Jorgensen S.L."/>
            <person name="Zaremba-Niedzwiedzka K."/>
            <person name="Martijn J."/>
            <person name="Lind A.E."/>
            <person name="van Eijk R."/>
            <person name="Schleper C."/>
            <person name="Guy L."/>
            <person name="Ettema T.J."/>
        </authorList>
    </citation>
    <scope>NUCLEOTIDE SEQUENCE</scope>
</reference>
<dbReference type="EMBL" id="LAZR01016297">
    <property type="protein sequence ID" value="KKM05117.1"/>
    <property type="molecule type" value="Genomic_DNA"/>
</dbReference>
<comment type="caution">
    <text evidence="2">The sequence shown here is derived from an EMBL/GenBank/DDBJ whole genome shotgun (WGS) entry which is preliminary data.</text>
</comment>
<dbReference type="AlphaFoldDB" id="A0A0F9HPD1"/>
<feature type="domain" description="DUF4130" evidence="1">
    <location>
        <begin position="41"/>
        <end position="202"/>
    </location>
</feature>
<evidence type="ECO:0000313" key="2">
    <source>
        <dbReference type="EMBL" id="KKM05117.1"/>
    </source>
</evidence>
<evidence type="ECO:0000259" key="1">
    <source>
        <dbReference type="Pfam" id="PF13566"/>
    </source>
</evidence>
<proteinExistence type="predicted"/>
<dbReference type="Pfam" id="PF13566">
    <property type="entry name" value="DUF4130"/>
    <property type="match status" value="1"/>
</dbReference>